<dbReference type="EMBL" id="JAJVCN010000004">
    <property type="protein sequence ID" value="MCE7009733.1"/>
    <property type="molecule type" value="Genomic_DNA"/>
</dbReference>
<dbReference type="RefSeq" id="WP_233731250.1">
    <property type="nucleotide sequence ID" value="NZ_JAJVCN010000004.1"/>
</dbReference>
<comment type="caution">
    <text evidence="1">The sequence shown here is derived from an EMBL/GenBank/DDBJ whole genome shotgun (WGS) entry which is preliminary data.</text>
</comment>
<proteinExistence type="predicted"/>
<protein>
    <submittedName>
        <fullName evidence="1">Uncharacterized protein</fullName>
    </submittedName>
</protein>
<sequence length="92" mass="10274">MSKVDMDEADVGRDLMTTGLKSHHFFYRVHASVVDTVAQPWPVIQDVASRFCSDVPVAWHSVSTWQLRLDQANHLQGDFTRLGVAFSVVGSD</sequence>
<reference evidence="1 2" key="1">
    <citation type="submission" date="2021-12" db="EMBL/GenBank/DDBJ databases">
        <title>Genome sequence of Kibdelosporangium philippinense ATCC 49844.</title>
        <authorList>
            <person name="Fedorov E.A."/>
            <person name="Omeragic M."/>
            <person name="Shalygina K.F."/>
            <person name="Maclea K.S."/>
        </authorList>
    </citation>
    <scope>NUCLEOTIDE SEQUENCE [LARGE SCALE GENOMIC DNA]</scope>
    <source>
        <strain evidence="1 2">ATCC 49844</strain>
    </source>
</reference>
<organism evidence="1 2">
    <name type="scientific">Kibdelosporangium philippinense</name>
    <dbReference type="NCBI Taxonomy" id="211113"/>
    <lineage>
        <taxon>Bacteria</taxon>
        <taxon>Bacillati</taxon>
        <taxon>Actinomycetota</taxon>
        <taxon>Actinomycetes</taxon>
        <taxon>Pseudonocardiales</taxon>
        <taxon>Pseudonocardiaceae</taxon>
        <taxon>Kibdelosporangium</taxon>
    </lineage>
</organism>
<keyword evidence="2" id="KW-1185">Reference proteome</keyword>
<name>A0ABS8ZR97_9PSEU</name>
<gene>
    <name evidence="1" type="ORF">LWC34_44030</name>
</gene>
<dbReference type="Proteomes" id="UP001521150">
    <property type="component" value="Unassembled WGS sequence"/>
</dbReference>
<evidence type="ECO:0000313" key="2">
    <source>
        <dbReference type="Proteomes" id="UP001521150"/>
    </source>
</evidence>
<evidence type="ECO:0000313" key="1">
    <source>
        <dbReference type="EMBL" id="MCE7009733.1"/>
    </source>
</evidence>
<accession>A0ABS8ZR97</accession>